<feature type="coiled-coil region" evidence="3">
    <location>
        <begin position="143"/>
        <end position="170"/>
    </location>
</feature>
<reference evidence="5 6" key="1">
    <citation type="submission" date="2016-10" db="EMBL/GenBank/DDBJ databases">
        <authorList>
            <person name="Cai Z."/>
        </authorList>
    </citation>
    <scope>NUCLEOTIDE SEQUENCE [LARGE SCALE GENOMIC DNA]</scope>
</reference>
<protein>
    <submittedName>
        <fullName evidence="5">Uncharacterized protein</fullName>
    </submittedName>
</protein>
<feature type="coiled-coil region" evidence="3">
    <location>
        <begin position="54"/>
        <end position="116"/>
    </location>
</feature>
<name>A0A383VVP8_TETOB</name>
<dbReference type="GO" id="GO:0006397">
    <property type="term" value="P:mRNA processing"/>
    <property type="evidence" value="ECO:0007669"/>
    <property type="project" value="InterPro"/>
</dbReference>
<dbReference type="InterPro" id="IPR008501">
    <property type="entry name" value="THOC7/Mft1"/>
</dbReference>
<keyword evidence="6" id="KW-1185">Reference proteome</keyword>
<accession>A0A383VVP8</accession>
<evidence type="ECO:0000256" key="1">
    <source>
        <dbReference type="ARBA" id="ARBA00004123"/>
    </source>
</evidence>
<evidence type="ECO:0000256" key="4">
    <source>
        <dbReference type="SAM" id="MobiDB-lite"/>
    </source>
</evidence>
<dbReference type="AlphaFoldDB" id="A0A383VVP8"/>
<evidence type="ECO:0000256" key="3">
    <source>
        <dbReference type="SAM" id="Coils"/>
    </source>
</evidence>
<dbReference type="STRING" id="3088.A0A383VVP8"/>
<organism evidence="5 6">
    <name type="scientific">Tetradesmus obliquus</name>
    <name type="common">Green alga</name>
    <name type="synonym">Acutodesmus obliquus</name>
    <dbReference type="NCBI Taxonomy" id="3088"/>
    <lineage>
        <taxon>Eukaryota</taxon>
        <taxon>Viridiplantae</taxon>
        <taxon>Chlorophyta</taxon>
        <taxon>core chlorophytes</taxon>
        <taxon>Chlorophyceae</taxon>
        <taxon>CS clade</taxon>
        <taxon>Sphaeropleales</taxon>
        <taxon>Scenedesmaceae</taxon>
        <taxon>Tetradesmus</taxon>
    </lineage>
</organism>
<evidence type="ECO:0000313" key="5">
    <source>
        <dbReference type="EMBL" id="SZX68844.1"/>
    </source>
</evidence>
<dbReference type="Proteomes" id="UP000256970">
    <property type="component" value="Unassembled WGS sequence"/>
</dbReference>
<feature type="region of interest" description="Disordered" evidence="4">
    <location>
        <begin position="194"/>
        <end position="216"/>
    </location>
</feature>
<proteinExistence type="predicted"/>
<dbReference type="EMBL" id="FNXT01000885">
    <property type="protein sequence ID" value="SZX68844.1"/>
    <property type="molecule type" value="Genomic_DNA"/>
</dbReference>
<evidence type="ECO:0000313" key="6">
    <source>
        <dbReference type="Proteomes" id="UP000256970"/>
    </source>
</evidence>
<gene>
    <name evidence="5" type="ORF">BQ4739_LOCUS9162</name>
</gene>
<keyword evidence="2" id="KW-0539">Nucleus</keyword>
<sequence length="216" mass="24370">MAARVRPADDDQELARIRVITNVSSAAYQRSGPPAKVLAQRWVAFVEAVQNDTVEKAQEAYNRLLLALTELELLGRKLAASQTASKRELDTYAQKQQQLQDSIAQANELIEAKKQQLAEARVWRQQQEEYEVLRKQITAQQPRHETQQQINAVNRDIDSTRAEIRRVQLTYEVIAKKCAAVQHQVADLLNSFPSAADGSAQEQREREGPAPMQLDG</sequence>
<evidence type="ECO:0000256" key="2">
    <source>
        <dbReference type="ARBA" id="ARBA00023242"/>
    </source>
</evidence>
<dbReference type="GO" id="GO:0000445">
    <property type="term" value="C:THO complex part of transcription export complex"/>
    <property type="evidence" value="ECO:0007669"/>
    <property type="project" value="InterPro"/>
</dbReference>
<dbReference type="Pfam" id="PF05615">
    <property type="entry name" value="THOC7"/>
    <property type="match status" value="1"/>
</dbReference>
<comment type="subcellular location">
    <subcellularLocation>
        <location evidence="1">Nucleus</location>
    </subcellularLocation>
</comment>
<keyword evidence="3" id="KW-0175">Coiled coil</keyword>